<dbReference type="AlphaFoldDB" id="A0A183SKA3"/>
<reference evidence="2 3" key="2">
    <citation type="submission" date="2018-11" db="EMBL/GenBank/DDBJ databases">
        <authorList>
            <consortium name="Pathogen Informatics"/>
        </authorList>
    </citation>
    <scope>NUCLEOTIDE SEQUENCE [LARGE SCALE GENOMIC DNA]</scope>
    <source>
        <strain evidence="2 3">NST_G2</strain>
    </source>
</reference>
<sequence length="266" mass="30654">MHKFCYSERFTLMVRQLHDGVMVHVTDNGTVFEAFAVPNVVKQGCVLAPTLFSLMFSAMLMDAYCDERPGTRIAYQMDGPLLNQRWMRFHSRVSTVTIHELLFTDNCVLNATTEGYMRRSMDFFTAACENFGLCINTEKTVVMHQPPPNTYQKAARIYVNGTQLKSVDTFTYLSRNLSCSTKIDDEGTHRIAKASQAFGRMQYIVWNQRGLHLSSKLKIYEAVILPMLLCGIDTWKIYQNKAQKLNHFHLSCLCRILKLRWQGRIP</sequence>
<evidence type="ECO:0000313" key="4">
    <source>
        <dbReference type="WBParaSite" id="SSLN_0000480601-mRNA-1"/>
    </source>
</evidence>
<dbReference type="PANTHER" id="PTHR47027">
    <property type="entry name" value="REVERSE TRANSCRIPTASE DOMAIN-CONTAINING PROTEIN"/>
    <property type="match status" value="1"/>
</dbReference>
<reference evidence="4" key="1">
    <citation type="submission" date="2016-06" db="UniProtKB">
        <authorList>
            <consortium name="WormBaseParasite"/>
        </authorList>
    </citation>
    <scope>IDENTIFICATION</scope>
</reference>
<evidence type="ECO:0000313" key="3">
    <source>
        <dbReference type="Proteomes" id="UP000275846"/>
    </source>
</evidence>
<dbReference type="EMBL" id="UYSU01032946">
    <property type="protein sequence ID" value="VDL91036.1"/>
    <property type="molecule type" value="Genomic_DNA"/>
</dbReference>
<keyword evidence="3" id="KW-1185">Reference proteome</keyword>
<feature type="domain" description="Reverse transcriptase" evidence="1">
    <location>
        <begin position="28"/>
        <end position="173"/>
    </location>
</feature>
<protein>
    <submittedName>
        <fullName evidence="4">Reverse transcriptase domain-containing protein</fullName>
    </submittedName>
</protein>
<dbReference type="WBParaSite" id="SSLN_0000480601-mRNA-1">
    <property type="protein sequence ID" value="SSLN_0000480601-mRNA-1"/>
    <property type="gene ID" value="SSLN_0000480601"/>
</dbReference>
<dbReference type="Proteomes" id="UP000275846">
    <property type="component" value="Unassembled WGS sequence"/>
</dbReference>
<dbReference type="InterPro" id="IPR000477">
    <property type="entry name" value="RT_dom"/>
</dbReference>
<gene>
    <name evidence="2" type="ORF">SSLN_LOCUS4651</name>
</gene>
<evidence type="ECO:0000313" key="2">
    <source>
        <dbReference type="EMBL" id="VDL91036.1"/>
    </source>
</evidence>
<evidence type="ECO:0000259" key="1">
    <source>
        <dbReference type="Pfam" id="PF00078"/>
    </source>
</evidence>
<accession>A0A183SKA3</accession>
<dbReference type="Pfam" id="PF00078">
    <property type="entry name" value="RVT_1"/>
    <property type="match status" value="1"/>
</dbReference>
<organism evidence="4">
    <name type="scientific">Schistocephalus solidus</name>
    <name type="common">Tapeworm</name>
    <dbReference type="NCBI Taxonomy" id="70667"/>
    <lineage>
        <taxon>Eukaryota</taxon>
        <taxon>Metazoa</taxon>
        <taxon>Spiralia</taxon>
        <taxon>Lophotrochozoa</taxon>
        <taxon>Platyhelminthes</taxon>
        <taxon>Cestoda</taxon>
        <taxon>Eucestoda</taxon>
        <taxon>Diphyllobothriidea</taxon>
        <taxon>Diphyllobothriidae</taxon>
        <taxon>Schistocephalus</taxon>
    </lineage>
</organism>
<dbReference type="PANTHER" id="PTHR47027:SF26">
    <property type="entry name" value="REVERSE TRANSCRIPTASE DOMAIN-CONTAINING PROTEIN"/>
    <property type="match status" value="1"/>
</dbReference>
<dbReference type="OrthoDB" id="410104at2759"/>
<name>A0A183SKA3_SCHSO</name>
<proteinExistence type="predicted"/>